<dbReference type="RefSeq" id="XP_040725594.1">
    <property type="nucleotide sequence ID" value="XM_040867719.1"/>
</dbReference>
<name>A0A1Y2FGH0_PROLT</name>
<dbReference type="InterPro" id="IPR039559">
    <property type="entry name" value="AIM6_PI-PLC-like_dom"/>
</dbReference>
<dbReference type="CDD" id="cd08577">
    <property type="entry name" value="PI-PLCc_GDPD_SF_unchar3"/>
    <property type="match status" value="1"/>
</dbReference>
<sequence>MPAASQSAQQGLETIEYGLYPSTTGDYLRDVVPVSVHSHNDYWRDIPLITALSYGCSSIEADVWLVNGTLYIGHDVASLRPNRTFSSLYINPLVTILDQKNPSNSFTAYAKSNFSYTESNGVFDTSAALSLNLLVDVKTNGAETWPYVVAALEPLRQRGYLSYVNASDTNVNSRQVTVIGTGNTPLNYLLARPNRDYFFDAPLAALNSTFKPTLSPLASMSFRANIGWTGVQAITSAQETKMKQYIDQARSMGLKSRMWESPLRPVFARNAVWLKQIQLGLDYLNADDLEAASGI</sequence>
<dbReference type="InterPro" id="IPR017946">
    <property type="entry name" value="PLC-like_Pdiesterase_TIM-brl"/>
</dbReference>
<accession>A0A1Y2FGH0</accession>
<dbReference type="GO" id="GO:0008081">
    <property type="term" value="F:phosphoric diester hydrolase activity"/>
    <property type="evidence" value="ECO:0007669"/>
    <property type="project" value="InterPro"/>
</dbReference>
<dbReference type="InterPro" id="IPR051236">
    <property type="entry name" value="HAT_RTT109-like"/>
</dbReference>
<reference evidence="3 4" key="1">
    <citation type="submission" date="2016-07" db="EMBL/GenBank/DDBJ databases">
        <title>Pervasive Adenine N6-methylation of Active Genes in Fungi.</title>
        <authorList>
            <consortium name="DOE Joint Genome Institute"/>
            <person name="Mondo S.J."/>
            <person name="Dannebaum R.O."/>
            <person name="Kuo R.C."/>
            <person name="Labutti K."/>
            <person name="Haridas S."/>
            <person name="Kuo A."/>
            <person name="Salamov A."/>
            <person name="Ahrendt S.R."/>
            <person name="Lipzen A."/>
            <person name="Sullivan W."/>
            <person name="Andreopoulos W.B."/>
            <person name="Clum A."/>
            <person name="Lindquist E."/>
            <person name="Daum C."/>
            <person name="Ramamoorthy G.K."/>
            <person name="Gryganskyi A."/>
            <person name="Culley D."/>
            <person name="Magnuson J.K."/>
            <person name="James T.Y."/>
            <person name="O'Malley M.A."/>
            <person name="Stajich J.E."/>
            <person name="Spatafora J.W."/>
            <person name="Visel A."/>
            <person name="Grigoriev I.V."/>
        </authorList>
    </citation>
    <scope>NUCLEOTIDE SEQUENCE [LARGE SCALE GENOMIC DNA]</scope>
    <source>
        <strain evidence="3 4">12-1054</strain>
    </source>
</reference>
<comment type="similarity">
    <text evidence="1">Belongs to the AIM6 family.</text>
</comment>
<gene>
    <name evidence="3" type="ORF">BCR37DRAFT_346768</name>
</gene>
<dbReference type="SUPFAM" id="SSF51695">
    <property type="entry name" value="PLC-like phosphodiesterases"/>
    <property type="match status" value="1"/>
</dbReference>
<dbReference type="GeneID" id="63784318"/>
<evidence type="ECO:0000313" key="4">
    <source>
        <dbReference type="Proteomes" id="UP000193685"/>
    </source>
</evidence>
<dbReference type="Proteomes" id="UP000193685">
    <property type="component" value="Unassembled WGS sequence"/>
</dbReference>
<evidence type="ECO:0000256" key="2">
    <source>
        <dbReference type="ARBA" id="ARBA00014286"/>
    </source>
</evidence>
<dbReference type="AlphaFoldDB" id="A0A1Y2FGH0"/>
<comment type="caution">
    <text evidence="3">The sequence shown here is derived from an EMBL/GenBank/DDBJ whole genome shotgun (WGS) entry which is preliminary data.</text>
</comment>
<dbReference type="OrthoDB" id="4153866at2759"/>
<dbReference type="GO" id="GO:0006629">
    <property type="term" value="P:lipid metabolic process"/>
    <property type="evidence" value="ECO:0007669"/>
    <property type="project" value="InterPro"/>
</dbReference>
<dbReference type="OMA" id="HANYLTT"/>
<keyword evidence="4" id="KW-1185">Reference proteome</keyword>
<dbReference type="PANTHER" id="PTHR31571">
    <property type="entry name" value="ALTERED INHERITANCE OF MITOCHONDRIA PROTEIN 6"/>
    <property type="match status" value="1"/>
</dbReference>
<evidence type="ECO:0000256" key="1">
    <source>
        <dbReference type="ARBA" id="ARBA00008858"/>
    </source>
</evidence>
<protein>
    <recommendedName>
        <fullName evidence="2">Altered inheritance of mitochondria protein 6</fullName>
    </recommendedName>
</protein>
<evidence type="ECO:0000313" key="3">
    <source>
        <dbReference type="EMBL" id="ORY83013.1"/>
    </source>
</evidence>
<dbReference type="STRING" id="56484.A0A1Y2FGH0"/>
<proteinExistence type="inferred from homology"/>
<dbReference type="PANTHER" id="PTHR31571:SF1">
    <property type="entry name" value="ALTERED INHERITANCE OF MITOCHONDRIA PROTEIN 6"/>
    <property type="match status" value="1"/>
</dbReference>
<dbReference type="EMBL" id="MCFI01000008">
    <property type="protein sequence ID" value="ORY83013.1"/>
    <property type="molecule type" value="Genomic_DNA"/>
</dbReference>
<organism evidence="3 4">
    <name type="scientific">Protomyces lactucae-debilis</name>
    <dbReference type="NCBI Taxonomy" id="2754530"/>
    <lineage>
        <taxon>Eukaryota</taxon>
        <taxon>Fungi</taxon>
        <taxon>Dikarya</taxon>
        <taxon>Ascomycota</taxon>
        <taxon>Taphrinomycotina</taxon>
        <taxon>Taphrinomycetes</taxon>
        <taxon>Taphrinales</taxon>
        <taxon>Protomycetaceae</taxon>
        <taxon>Protomyces</taxon>
    </lineage>
</organism>